<dbReference type="STRING" id="1432307.W9CLU9"/>
<dbReference type="HOGENOM" id="CLU_028690_0_1_1"/>
<evidence type="ECO:0000313" key="2">
    <source>
        <dbReference type="Proteomes" id="UP000019487"/>
    </source>
</evidence>
<keyword evidence="2" id="KW-1185">Reference proteome</keyword>
<name>W9CLU9_SCLBF</name>
<accession>W9CLU9</accession>
<gene>
    <name evidence="1" type="ORF">SBOR_3945</name>
</gene>
<dbReference type="Gene3D" id="3.10.129.10">
    <property type="entry name" value="Hotdog Thioesterase"/>
    <property type="match status" value="1"/>
</dbReference>
<evidence type="ECO:0000313" key="1">
    <source>
        <dbReference type="EMBL" id="ESZ95644.1"/>
    </source>
</evidence>
<dbReference type="InterPro" id="IPR029069">
    <property type="entry name" value="HotDog_dom_sf"/>
</dbReference>
<proteinExistence type="predicted"/>
<protein>
    <submittedName>
        <fullName evidence="1">C6 transcription factor</fullName>
    </submittedName>
</protein>
<dbReference type="AlphaFoldDB" id="W9CLU9"/>
<reference evidence="1 2" key="1">
    <citation type="journal article" date="2014" name="Genome Announc.">
        <title>Draft genome sequence of Sclerotinia borealis, a psychrophilic plant pathogenic fungus.</title>
        <authorList>
            <person name="Mardanov A.V."/>
            <person name="Beletsky A.V."/>
            <person name="Kadnikov V.V."/>
            <person name="Ignatov A.N."/>
            <person name="Ravin N.V."/>
        </authorList>
    </citation>
    <scope>NUCLEOTIDE SEQUENCE [LARGE SCALE GENOMIC DNA]</scope>
    <source>
        <strain evidence="2">F-4157</strain>
    </source>
</reference>
<dbReference type="PANTHER" id="PTHR28152:SF2">
    <property type="entry name" value="N-TERMINAL OF MAOC-LIKE DEHYDRATASE DOMAIN-CONTAINING PROTEIN"/>
    <property type="match status" value="1"/>
</dbReference>
<dbReference type="InterPro" id="IPR052741">
    <property type="entry name" value="Mitochondrial_HTD2"/>
</dbReference>
<dbReference type="EMBL" id="AYSA01000173">
    <property type="protein sequence ID" value="ESZ95644.1"/>
    <property type="molecule type" value="Genomic_DNA"/>
</dbReference>
<dbReference type="PANTHER" id="PTHR28152">
    <property type="entry name" value="HYDROXYACYL-THIOESTER DEHYDRATASE TYPE 2, MITOCHONDRIAL"/>
    <property type="match status" value="1"/>
</dbReference>
<dbReference type="Proteomes" id="UP000019487">
    <property type="component" value="Unassembled WGS sequence"/>
</dbReference>
<comment type="caution">
    <text evidence="1">The sequence shown here is derived from an EMBL/GenBank/DDBJ whole genome shotgun (WGS) entry which is preliminary data.</text>
</comment>
<sequence>MSLTLRRLYSTKPTTAAQTIASTFLSTLQARAPRLCFRSQLLDINQLAQLRASLLHHSLSRLALHLPVPPCYHLVYFTPSEREDALGADGSDVGLIKPPRPFTRRMWAGGELEWVRENKLRVGQMVQEKTEVKSVEAKASSSGEDMLVVGVEKQFENSEGLALVERRNWIFKHEIDPQNRPPLPPLPPPASFTDARHWRDITNTSISLFRFSALTFNAHKIHYDRDWCREVEGHRDCVVHGPLNLIHMVDLWSSVMAVRFADRADVDVDVNVDWDKGVLLPKKVTYRAMSPFYVGDKYRILMGEEREKVTEMKVVNGSGKVGMMGSIERW</sequence>
<dbReference type="GO" id="GO:0005739">
    <property type="term" value="C:mitochondrion"/>
    <property type="evidence" value="ECO:0007669"/>
    <property type="project" value="TreeGrafter"/>
</dbReference>
<dbReference type="GO" id="GO:0019171">
    <property type="term" value="F:(3R)-hydroxyacyl-[acyl-carrier-protein] dehydratase activity"/>
    <property type="evidence" value="ECO:0007669"/>
    <property type="project" value="TreeGrafter"/>
</dbReference>
<organism evidence="1 2">
    <name type="scientific">Sclerotinia borealis (strain F-4128)</name>
    <dbReference type="NCBI Taxonomy" id="1432307"/>
    <lineage>
        <taxon>Eukaryota</taxon>
        <taxon>Fungi</taxon>
        <taxon>Dikarya</taxon>
        <taxon>Ascomycota</taxon>
        <taxon>Pezizomycotina</taxon>
        <taxon>Leotiomycetes</taxon>
        <taxon>Helotiales</taxon>
        <taxon>Sclerotiniaceae</taxon>
        <taxon>Sclerotinia</taxon>
    </lineage>
</organism>
<dbReference type="SUPFAM" id="SSF54637">
    <property type="entry name" value="Thioesterase/thiol ester dehydrase-isomerase"/>
    <property type="match status" value="1"/>
</dbReference>
<dbReference type="FunFam" id="3.10.129.10:FF:000103">
    <property type="entry name" value="WGS project CABT00000000 data, contig 2.1"/>
    <property type="match status" value="1"/>
</dbReference>
<dbReference type="OrthoDB" id="3257538at2759"/>